<reference evidence="3" key="2">
    <citation type="submission" date="2020-09" db="EMBL/GenBank/DDBJ databases">
        <authorList>
            <person name="Sun Q."/>
            <person name="Zhou Y."/>
        </authorList>
    </citation>
    <scope>NUCLEOTIDE SEQUENCE</scope>
    <source>
        <strain evidence="3">CGMCC 1.12214</strain>
    </source>
</reference>
<feature type="transmembrane region" description="Helical" evidence="1">
    <location>
        <begin position="317"/>
        <end position="338"/>
    </location>
</feature>
<dbReference type="RefSeq" id="WP_188516221.1">
    <property type="nucleotide sequence ID" value="NZ_BMES01000001.1"/>
</dbReference>
<feature type="transmembrane region" description="Helical" evidence="1">
    <location>
        <begin position="465"/>
        <end position="482"/>
    </location>
</feature>
<feature type="transmembrane region" description="Helical" evidence="1">
    <location>
        <begin position="49"/>
        <end position="68"/>
    </location>
</feature>
<keyword evidence="1" id="KW-0812">Transmembrane</keyword>
<sequence length="498" mass="52099">MDTLLKCLTLLVATPLVPAAIIGLVWGIIGGALPGISASVTMSLVLPFTYAMDPMVAIVLLASVYIGAEYGGSIPAILIRTPGTNSAAATVVDGYEMKRQGRAGEALGISLWSGVIGSLFGLVMLIGLTEPLSRIALAFKPMSYCALGLLGLSIIASLSGGSLLKGLAAALVGMMVSTIGIDPISGVDRFTFGQPDLLNGVKPIMVMVSLFAVSELLRQSGSKSVALGQQSVRITLPNLAMMRRLIKPQFIGCITGTVEGLMPGGGGSIAAFFSYNEAKRWSKHPEEFGKGSVEGVAAPEAANNTVASASLIPLLSFGIPGSNSAAVLLGGLLIHGLLPGPRLFEQNADVVLGLYTGSLVATIAQIAVGIVIMPVCMWLVNRPRPYLAAFIYLLVLSGIYTINGSLFDLGIVLFGGLVGFLMKAFGYPFLPAVLGVVLGPIVESNYRRSMLLSGGDLSIFLDDPIAVGFLITAVLFLSWSLWREWRDAVARRTEVKPA</sequence>
<dbReference type="Pfam" id="PF01970">
    <property type="entry name" value="TctA"/>
    <property type="match status" value="1"/>
</dbReference>
<dbReference type="PANTHER" id="PTHR35342:SF5">
    <property type="entry name" value="TRICARBOXYLIC TRANSPORT PROTEIN"/>
    <property type="match status" value="1"/>
</dbReference>
<feature type="transmembrane region" description="Helical" evidence="1">
    <location>
        <begin position="250"/>
        <end position="275"/>
    </location>
</feature>
<dbReference type="EMBL" id="BMES01000001">
    <property type="protein sequence ID" value="GGH09645.1"/>
    <property type="molecule type" value="Genomic_DNA"/>
</dbReference>
<feature type="transmembrane region" description="Helical" evidence="1">
    <location>
        <begin position="386"/>
        <end position="402"/>
    </location>
</feature>
<gene>
    <name evidence="3" type="ORF">GCM10007036_05810</name>
</gene>
<name>A0A917I4S1_9HYPH</name>
<evidence type="ECO:0000313" key="3">
    <source>
        <dbReference type="EMBL" id="GGH09645.1"/>
    </source>
</evidence>
<comment type="caution">
    <text evidence="3">The sequence shown here is derived from an EMBL/GenBank/DDBJ whole genome shotgun (WGS) entry which is preliminary data.</text>
</comment>
<feature type="transmembrane region" description="Helical" evidence="1">
    <location>
        <begin position="350"/>
        <end position="380"/>
    </location>
</feature>
<reference evidence="3" key="1">
    <citation type="journal article" date="2014" name="Int. J. Syst. Evol. Microbiol.">
        <title>Complete genome sequence of Corynebacterium casei LMG S-19264T (=DSM 44701T), isolated from a smear-ripened cheese.</title>
        <authorList>
            <consortium name="US DOE Joint Genome Institute (JGI-PGF)"/>
            <person name="Walter F."/>
            <person name="Albersmeier A."/>
            <person name="Kalinowski J."/>
            <person name="Ruckert C."/>
        </authorList>
    </citation>
    <scope>NUCLEOTIDE SEQUENCE</scope>
    <source>
        <strain evidence="3">CGMCC 1.12214</strain>
    </source>
</reference>
<accession>A0A917I4S1</accession>
<evidence type="ECO:0000256" key="1">
    <source>
        <dbReference type="SAM" id="Phobius"/>
    </source>
</evidence>
<dbReference type="InterPro" id="IPR002823">
    <property type="entry name" value="DUF112_TM"/>
</dbReference>
<keyword evidence="1" id="KW-0472">Membrane</keyword>
<protein>
    <recommendedName>
        <fullName evidence="2">DUF112 domain-containing protein</fullName>
    </recommendedName>
</protein>
<feature type="domain" description="DUF112" evidence="2">
    <location>
        <begin position="19"/>
        <end position="434"/>
    </location>
</feature>
<evidence type="ECO:0000259" key="2">
    <source>
        <dbReference type="Pfam" id="PF01970"/>
    </source>
</evidence>
<feature type="transmembrane region" description="Helical" evidence="1">
    <location>
        <begin position="7"/>
        <end position="29"/>
    </location>
</feature>
<keyword evidence="4" id="KW-1185">Reference proteome</keyword>
<dbReference type="AlphaFoldDB" id="A0A917I4S1"/>
<evidence type="ECO:0000313" key="4">
    <source>
        <dbReference type="Proteomes" id="UP000603912"/>
    </source>
</evidence>
<dbReference type="Proteomes" id="UP000603912">
    <property type="component" value="Unassembled WGS sequence"/>
</dbReference>
<feature type="transmembrane region" description="Helical" evidence="1">
    <location>
        <begin position="106"/>
        <end position="129"/>
    </location>
</feature>
<organism evidence="3 4">
    <name type="scientific">Alsobacter metallidurans</name>
    <dbReference type="NCBI Taxonomy" id="340221"/>
    <lineage>
        <taxon>Bacteria</taxon>
        <taxon>Pseudomonadati</taxon>
        <taxon>Pseudomonadota</taxon>
        <taxon>Alphaproteobacteria</taxon>
        <taxon>Hyphomicrobiales</taxon>
        <taxon>Alsobacteraceae</taxon>
        <taxon>Alsobacter</taxon>
    </lineage>
</organism>
<proteinExistence type="predicted"/>
<keyword evidence="1" id="KW-1133">Transmembrane helix</keyword>
<dbReference type="PANTHER" id="PTHR35342">
    <property type="entry name" value="TRICARBOXYLIC TRANSPORT PROTEIN"/>
    <property type="match status" value="1"/>
</dbReference>